<dbReference type="EMBL" id="JANSHE010004971">
    <property type="protein sequence ID" value="KAJ2973473.1"/>
    <property type="molecule type" value="Genomic_DNA"/>
</dbReference>
<organism evidence="1 2">
    <name type="scientific">Trametes sanguinea</name>
    <dbReference type="NCBI Taxonomy" id="158606"/>
    <lineage>
        <taxon>Eukaryota</taxon>
        <taxon>Fungi</taxon>
        <taxon>Dikarya</taxon>
        <taxon>Basidiomycota</taxon>
        <taxon>Agaricomycotina</taxon>
        <taxon>Agaricomycetes</taxon>
        <taxon>Polyporales</taxon>
        <taxon>Polyporaceae</taxon>
        <taxon>Trametes</taxon>
    </lineage>
</organism>
<keyword evidence="2" id="KW-1185">Reference proteome</keyword>
<proteinExistence type="predicted"/>
<gene>
    <name evidence="1" type="ORF">NUW54_g12057</name>
</gene>
<protein>
    <submittedName>
        <fullName evidence="1">Uncharacterized protein</fullName>
    </submittedName>
</protein>
<accession>A0ACC1N4U2</accession>
<sequence length="121" mass="14229">MFDQTAHDNLHDRVTFDDDEQLHTCLPVILGVQRAKTLWLHFYVNFRSSLAQGTQRPDDPASHRRDRRAALCDFAPLVRYILQNRFRMITDVDEPGRLTIILRQLILDLVQQRPPVFDHPL</sequence>
<evidence type="ECO:0000313" key="2">
    <source>
        <dbReference type="Proteomes" id="UP001144978"/>
    </source>
</evidence>
<evidence type="ECO:0000313" key="1">
    <source>
        <dbReference type="EMBL" id="KAJ2973473.1"/>
    </source>
</evidence>
<dbReference type="Proteomes" id="UP001144978">
    <property type="component" value="Unassembled WGS sequence"/>
</dbReference>
<reference evidence="1" key="1">
    <citation type="submission" date="2022-08" db="EMBL/GenBank/DDBJ databases">
        <title>Genome Sequence of Pycnoporus sanguineus.</title>
        <authorList>
            <person name="Buettner E."/>
        </authorList>
    </citation>
    <scope>NUCLEOTIDE SEQUENCE</scope>
    <source>
        <strain evidence="1">CG-C14</strain>
    </source>
</reference>
<name>A0ACC1N4U2_9APHY</name>
<comment type="caution">
    <text evidence="1">The sequence shown here is derived from an EMBL/GenBank/DDBJ whole genome shotgun (WGS) entry which is preliminary data.</text>
</comment>